<organism evidence="2 3">
    <name type="scientific">Echinicola rosea</name>
    <dbReference type="NCBI Taxonomy" id="1807691"/>
    <lineage>
        <taxon>Bacteria</taxon>
        <taxon>Pseudomonadati</taxon>
        <taxon>Bacteroidota</taxon>
        <taxon>Cytophagia</taxon>
        <taxon>Cytophagales</taxon>
        <taxon>Cyclobacteriaceae</taxon>
        <taxon>Echinicola</taxon>
    </lineage>
</organism>
<dbReference type="RefSeq" id="WP_137403511.1">
    <property type="nucleotide sequence ID" value="NZ_BMIU01000015.1"/>
</dbReference>
<sequence length="394" mass="45373">MANLKGAYQFTRSNLWSILRSLLIFLIPLGVFPGIMYLVWYVQPSVTKNVLVIDKTVADVERQEHRSIFWILKHLRYKNSEGDYYNYKEDYLGYFPDDEENHKSKGVENLSSKNIDSIKASIDVLYMSDNYGVYNIDDTGKNNSISPKIYGGLTQQDLDLLAASIESGKLVFAEFNSMGAPTTKYLRSEFEDLFDIKWSGWISRYFDEMDTVINDEIPEWLISNYNNQHDENWDFKGAGQIFVSEFGQIEVFEVGADITVKVPKVVSSLESQSKYGLPKEANYPYWFEILRIDRSYEVISYFDFAPTGAGLEKLKALGLPRYFPASITRKVGDARVYYFAGDFADNPVSMETATFFGVPTLSKLVNEKDDYSNRTSFFWNYYLPLMKTALSKHK</sequence>
<reference evidence="3" key="1">
    <citation type="journal article" date="2019" name="Int. J. Syst. Evol. Microbiol.">
        <title>The Global Catalogue of Microorganisms (GCM) 10K type strain sequencing project: providing services to taxonomists for standard genome sequencing and annotation.</title>
        <authorList>
            <consortium name="The Broad Institute Genomics Platform"/>
            <consortium name="The Broad Institute Genome Sequencing Center for Infectious Disease"/>
            <person name="Wu L."/>
            <person name="Ma J."/>
        </authorList>
    </citation>
    <scope>NUCLEOTIDE SEQUENCE [LARGE SCALE GENOMIC DNA]</scope>
    <source>
        <strain evidence="3">CGMCC 1.15407</strain>
    </source>
</reference>
<keyword evidence="3" id="KW-1185">Reference proteome</keyword>
<dbReference type="Proteomes" id="UP000647339">
    <property type="component" value="Unassembled WGS sequence"/>
</dbReference>
<dbReference type="EMBL" id="BMIU01000015">
    <property type="protein sequence ID" value="GGF38898.1"/>
    <property type="molecule type" value="Genomic_DNA"/>
</dbReference>
<proteinExistence type="predicted"/>
<name>A0ABQ1V4V9_9BACT</name>
<comment type="caution">
    <text evidence="2">The sequence shown here is derived from an EMBL/GenBank/DDBJ whole genome shotgun (WGS) entry which is preliminary data.</text>
</comment>
<keyword evidence="1" id="KW-0812">Transmembrane</keyword>
<keyword evidence="1" id="KW-0472">Membrane</keyword>
<gene>
    <name evidence="2" type="ORF">GCM10011339_29330</name>
</gene>
<protein>
    <submittedName>
        <fullName evidence="2">Uncharacterized protein</fullName>
    </submittedName>
</protein>
<evidence type="ECO:0000313" key="3">
    <source>
        <dbReference type="Proteomes" id="UP000647339"/>
    </source>
</evidence>
<feature type="transmembrane region" description="Helical" evidence="1">
    <location>
        <begin position="21"/>
        <end position="42"/>
    </location>
</feature>
<accession>A0ABQ1V4V9</accession>
<evidence type="ECO:0000256" key="1">
    <source>
        <dbReference type="SAM" id="Phobius"/>
    </source>
</evidence>
<evidence type="ECO:0000313" key="2">
    <source>
        <dbReference type="EMBL" id="GGF38898.1"/>
    </source>
</evidence>
<keyword evidence="1" id="KW-1133">Transmembrane helix</keyword>